<organism evidence="5 6">
    <name type="scientific">Peribacillus asahii</name>
    <dbReference type="NCBI Taxonomy" id="228899"/>
    <lineage>
        <taxon>Bacteria</taxon>
        <taxon>Bacillati</taxon>
        <taxon>Bacillota</taxon>
        <taxon>Bacilli</taxon>
        <taxon>Bacillales</taxon>
        <taxon>Bacillaceae</taxon>
        <taxon>Peribacillus</taxon>
    </lineage>
</organism>
<dbReference type="GO" id="GO:0043565">
    <property type="term" value="F:sequence-specific DNA binding"/>
    <property type="evidence" value="ECO:0007669"/>
    <property type="project" value="InterPro"/>
</dbReference>
<dbReference type="EMBL" id="QWVS01000015">
    <property type="protein sequence ID" value="RID86544.1"/>
    <property type="molecule type" value="Genomic_DNA"/>
</dbReference>
<dbReference type="SUPFAM" id="SSF46689">
    <property type="entry name" value="Homeodomain-like"/>
    <property type="match status" value="2"/>
</dbReference>
<gene>
    <name evidence="5" type="ORF">D1953_09450</name>
</gene>
<protein>
    <submittedName>
        <fullName evidence="5">AraC family transcriptional regulator</fullName>
    </submittedName>
</protein>
<name>A0A398BAG7_9BACI</name>
<keyword evidence="6" id="KW-1185">Reference proteome</keyword>
<keyword evidence="3" id="KW-0804">Transcription</keyword>
<dbReference type="Pfam" id="PF17853">
    <property type="entry name" value="GGDEF_2"/>
    <property type="match status" value="1"/>
</dbReference>
<dbReference type="InterPro" id="IPR020449">
    <property type="entry name" value="Tscrpt_reg_AraC-type_HTH"/>
</dbReference>
<feature type="domain" description="HTH araC/xylS-type" evidence="4">
    <location>
        <begin position="292"/>
        <end position="390"/>
    </location>
</feature>
<evidence type="ECO:0000313" key="5">
    <source>
        <dbReference type="EMBL" id="RID86544.1"/>
    </source>
</evidence>
<dbReference type="InterPro" id="IPR018062">
    <property type="entry name" value="HTH_AraC-typ_CS"/>
</dbReference>
<keyword evidence="2" id="KW-0238">DNA-binding</keyword>
<dbReference type="SMART" id="SM00342">
    <property type="entry name" value="HTH_ARAC"/>
    <property type="match status" value="1"/>
</dbReference>
<evidence type="ECO:0000256" key="1">
    <source>
        <dbReference type="ARBA" id="ARBA00023015"/>
    </source>
</evidence>
<proteinExistence type="predicted"/>
<dbReference type="PROSITE" id="PS00041">
    <property type="entry name" value="HTH_ARAC_FAMILY_1"/>
    <property type="match status" value="1"/>
</dbReference>
<reference evidence="5 6" key="1">
    <citation type="submission" date="2018-08" db="EMBL/GenBank/DDBJ databases">
        <title>Bacillus jemisoniae sp. nov., Bacillus chryseoplanitiae sp. nov., Bacillus resnikiae sp. nov., and Bacillus frankliniae sp. nov., isolated from Viking spacecraft and associated surfaces.</title>
        <authorList>
            <person name="Seuylemezian A."/>
            <person name="Vaishampayan P."/>
        </authorList>
    </citation>
    <scope>NUCLEOTIDE SEQUENCE [LARGE SCALE GENOMIC DNA]</scope>
    <source>
        <strain evidence="5 6">MA001</strain>
    </source>
</reference>
<sequence length="396" mass="45974">MAYCVKLLVDDQEEKQKIETWLTHRSFKQLVVQDIDTICNDDILIMEINTPFDWVKARRLLKRHKDLLILPLLDPSILQTSPIAIELQLLSLFIKPITKHLFYRNIKKALSYSSRNKFALEQEESPIDELLLQNILKEGISAEKIETAFIKGMVPNVVYFIQGLVLSTTREEREGWQASSVIQKEIMKAFSIIGQDVYFLPFRKHLALALRVPSGISSPCYWEEGEKTIVELIDKLKHEYGIQLYIGVGSIHRELVGLKKSYQEARMARMSPPKYGLSLRYFDEIPTNISVQESIDYITEHYAENLSIQQVASQINFSPTYFCRLFKKETGHSFVSYLTFVRIQRAVWFLRNTNQTIEQIAFEQGFNTPSYFSTIFKKVVGLSPSEYRATKEVIFM</sequence>
<dbReference type="InterPro" id="IPR041522">
    <property type="entry name" value="CdaR_GGDEF"/>
</dbReference>
<dbReference type="RefSeq" id="WP_119116934.1">
    <property type="nucleotide sequence ID" value="NZ_QWVS01000015.1"/>
</dbReference>
<evidence type="ECO:0000256" key="3">
    <source>
        <dbReference type="ARBA" id="ARBA00023163"/>
    </source>
</evidence>
<dbReference type="PANTHER" id="PTHR43280">
    <property type="entry name" value="ARAC-FAMILY TRANSCRIPTIONAL REGULATOR"/>
    <property type="match status" value="1"/>
</dbReference>
<dbReference type="PROSITE" id="PS01124">
    <property type="entry name" value="HTH_ARAC_FAMILY_2"/>
    <property type="match status" value="1"/>
</dbReference>
<dbReference type="InterPro" id="IPR018060">
    <property type="entry name" value="HTH_AraC"/>
</dbReference>
<dbReference type="PANTHER" id="PTHR43280:SF28">
    <property type="entry name" value="HTH-TYPE TRANSCRIPTIONAL ACTIVATOR RHAS"/>
    <property type="match status" value="1"/>
</dbReference>
<dbReference type="Pfam" id="PF12833">
    <property type="entry name" value="HTH_18"/>
    <property type="match status" value="1"/>
</dbReference>
<dbReference type="PRINTS" id="PR00032">
    <property type="entry name" value="HTHARAC"/>
</dbReference>
<dbReference type="GO" id="GO:0003700">
    <property type="term" value="F:DNA-binding transcription factor activity"/>
    <property type="evidence" value="ECO:0007669"/>
    <property type="project" value="InterPro"/>
</dbReference>
<dbReference type="Gene3D" id="1.10.10.60">
    <property type="entry name" value="Homeodomain-like"/>
    <property type="match status" value="2"/>
</dbReference>
<dbReference type="AlphaFoldDB" id="A0A398BAG7"/>
<comment type="caution">
    <text evidence="5">The sequence shown here is derived from an EMBL/GenBank/DDBJ whole genome shotgun (WGS) entry which is preliminary data.</text>
</comment>
<keyword evidence="1" id="KW-0805">Transcription regulation</keyword>
<evidence type="ECO:0000313" key="6">
    <source>
        <dbReference type="Proteomes" id="UP000266016"/>
    </source>
</evidence>
<accession>A0A398BAG7</accession>
<evidence type="ECO:0000256" key="2">
    <source>
        <dbReference type="ARBA" id="ARBA00023125"/>
    </source>
</evidence>
<dbReference type="Proteomes" id="UP000266016">
    <property type="component" value="Unassembled WGS sequence"/>
</dbReference>
<evidence type="ECO:0000259" key="4">
    <source>
        <dbReference type="PROSITE" id="PS01124"/>
    </source>
</evidence>
<dbReference type="InterPro" id="IPR009057">
    <property type="entry name" value="Homeodomain-like_sf"/>
</dbReference>